<protein>
    <submittedName>
        <fullName evidence="2">Uncharacterized protein</fullName>
    </submittedName>
</protein>
<feature type="compositionally biased region" description="Basic and acidic residues" evidence="1">
    <location>
        <begin position="7"/>
        <end position="18"/>
    </location>
</feature>
<proteinExistence type="predicted"/>
<sequence>MYLQRQPEAEPRENNAERPEEEQTLGHLQGLTGVEEDGGNRPLRCDPEQEMTKGRQPEAYQETTQEAVCSGAASSRHASGELWVRLVCGWVQGL</sequence>
<name>A0AAV7MK02_PLEWA</name>
<evidence type="ECO:0000256" key="1">
    <source>
        <dbReference type="SAM" id="MobiDB-lite"/>
    </source>
</evidence>
<dbReference type="EMBL" id="JANPWB010000013">
    <property type="protein sequence ID" value="KAJ1103838.1"/>
    <property type="molecule type" value="Genomic_DNA"/>
</dbReference>
<feature type="region of interest" description="Disordered" evidence="1">
    <location>
        <begin position="1"/>
        <end position="61"/>
    </location>
</feature>
<organism evidence="2 3">
    <name type="scientific">Pleurodeles waltl</name>
    <name type="common">Iberian ribbed newt</name>
    <dbReference type="NCBI Taxonomy" id="8319"/>
    <lineage>
        <taxon>Eukaryota</taxon>
        <taxon>Metazoa</taxon>
        <taxon>Chordata</taxon>
        <taxon>Craniata</taxon>
        <taxon>Vertebrata</taxon>
        <taxon>Euteleostomi</taxon>
        <taxon>Amphibia</taxon>
        <taxon>Batrachia</taxon>
        <taxon>Caudata</taxon>
        <taxon>Salamandroidea</taxon>
        <taxon>Salamandridae</taxon>
        <taxon>Pleurodelinae</taxon>
        <taxon>Pleurodeles</taxon>
    </lineage>
</organism>
<gene>
    <name evidence="2" type="ORF">NDU88_001259</name>
</gene>
<keyword evidence="3" id="KW-1185">Reference proteome</keyword>
<accession>A0AAV7MK02</accession>
<reference evidence="2" key="1">
    <citation type="journal article" date="2022" name="bioRxiv">
        <title>Sequencing and chromosome-scale assembly of the giantPleurodeles waltlgenome.</title>
        <authorList>
            <person name="Brown T."/>
            <person name="Elewa A."/>
            <person name="Iarovenko S."/>
            <person name="Subramanian E."/>
            <person name="Araus A.J."/>
            <person name="Petzold A."/>
            <person name="Susuki M."/>
            <person name="Suzuki K.-i.T."/>
            <person name="Hayashi T."/>
            <person name="Toyoda A."/>
            <person name="Oliveira C."/>
            <person name="Osipova E."/>
            <person name="Leigh N.D."/>
            <person name="Simon A."/>
            <person name="Yun M.H."/>
        </authorList>
    </citation>
    <scope>NUCLEOTIDE SEQUENCE</scope>
    <source>
        <strain evidence="2">20211129_DDA</strain>
        <tissue evidence="2">Liver</tissue>
    </source>
</reference>
<comment type="caution">
    <text evidence="2">The sequence shown here is derived from an EMBL/GenBank/DDBJ whole genome shotgun (WGS) entry which is preliminary data.</text>
</comment>
<evidence type="ECO:0000313" key="2">
    <source>
        <dbReference type="EMBL" id="KAJ1103838.1"/>
    </source>
</evidence>
<evidence type="ECO:0000313" key="3">
    <source>
        <dbReference type="Proteomes" id="UP001066276"/>
    </source>
</evidence>
<dbReference type="Proteomes" id="UP001066276">
    <property type="component" value="Chromosome 9"/>
</dbReference>
<dbReference type="AlphaFoldDB" id="A0AAV7MK02"/>
<feature type="compositionally biased region" description="Basic and acidic residues" evidence="1">
    <location>
        <begin position="43"/>
        <end position="56"/>
    </location>
</feature>